<dbReference type="Gene3D" id="1.10.260.40">
    <property type="entry name" value="lambda repressor-like DNA-binding domains"/>
    <property type="match status" value="1"/>
</dbReference>
<keyword evidence="2" id="KW-0238">DNA-binding</keyword>
<dbReference type="eggNOG" id="COG1476">
    <property type="taxonomic scope" value="Bacteria"/>
</dbReference>
<dbReference type="InterPro" id="IPR001387">
    <property type="entry name" value="Cro/C1-type_HTH"/>
</dbReference>
<dbReference type="EMBL" id="CP001841">
    <property type="protein sequence ID" value="AEF83395.1"/>
    <property type="molecule type" value="Genomic_DNA"/>
</dbReference>
<dbReference type="InParanoid" id="F5Y6M4"/>
<name>F5Y6M4_LEAAZ</name>
<feature type="domain" description="HTH cro/C1-type" evidence="4">
    <location>
        <begin position="10"/>
        <end position="64"/>
    </location>
</feature>
<keyword evidence="6" id="KW-1185">Reference proteome</keyword>
<protein>
    <submittedName>
        <fullName evidence="5">Helix-turn-helix domain protein</fullName>
    </submittedName>
</protein>
<dbReference type="SUPFAM" id="SSF47413">
    <property type="entry name" value="lambda repressor-like DNA-binding domains"/>
    <property type="match status" value="1"/>
</dbReference>
<dbReference type="InterPro" id="IPR010982">
    <property type="entry name" value="Lambda_DNA-bd_dom_sf"/>
</dbReference>
<gene>
    <name evidence="5" type="ordered locus">TREAZ_1247</name>
</gene>
<reference evidence="5 6" key="2">
    <citation type="journal article" date="2011" name="ISME J.">
        <title>RNA-seq reveals cooperative metabolic interactions between two termite-gut spirochete species in co-culture.</title>
        <authorList>
            <person name="Rosenthal A.Z."/>
            <person name="Matson E.G."/>
            <person name="Eldar A."/>
            <person name="Leadbetter J.R."/>
        </authorList>
    </citation>
    <scope>NUCLEOTIDE SEQUENCE [LARGE SCALE GENOMIC DNA]</scope>
    <source>
        <strain evidence="6">ATCC BAA-888 / DSM 13862 / ZAS-9</strain>
    </source>
</reference>
<keyword evidence="3" id="KW-0804">Transcription</keyword>
<dbReference type="KEGG" id="taz:TREAZ_1247"/>
<dbReference type="AlphaFoldDB" id="F5Y6M4"/>
<dbReference type="CDD" id="cd00093">
    <property type="entry name" value="HTH_XRE"/>
    <property type="match status" value="1"/>
</dbReference>
<dbReference type="SMART" id="SM00530">
    <property type="entry name" value="HTH_XRE"/>
    <property type="match status" value="1"/>
</dbReference>
<dbReference type="PANTHER" id="PTHR40661:SF3">
    <property type="entry name" value="FELS-1 PROPHAGE TRANSCRIPTIONAL REGULATOR"/>
    <property type="match status" value="1"/>
</dbReference>
<dbReference type="GO" id="GO:0003677">
    <property type="term" value="F:DNA binding"/>
    <property type="evidence" value="ECO:0007669"/>
    <property type="project" value="UniProtKB-KW"/>
</dbReference>
<dbReference type="OrthoDB" id="363073at2"/>
<dbReference type="PANTHER" id="PTHR40661">
    <property type="match status" value="1"/>
</dbReference>
<dbReference type="HOGENOM" id="CLU_066192_25_1_12"/>
<dbReference type="Proteomes" id="UP000009222">
    <property type="component" value="Chromosome"/>
</dbReference>
<evidence type="ECO:0000259" key="4">
    <source>
        <dbReference type="PROSITE" id="PS50943"/>
    </source>
</evidence>
<evidence type="ECO:0000256" key="2">
    <source>
        <dbReference type="ARBA" id="ARBA00023125"/>
    </source>
</evidence>
<sequence>MDIKIFWGRIKQLLKKKQVTQAEMARACGIPYNTFHGWITKDIYPPLTDAYTIAHVLGVTIDYLVAGKDTAGKKTAAQLENAKKALKHAEETLDKIVL</sequence>
<organism evidence="5 6">
    <name type="scientific">Leadbettera azotonutricia (strain ATCC BAA-888 / DSM 13862 / ZAS-9)</name>
    <name type="common">Treponema azotonutricium</name>
    <dbReference type="NCBI Taxonomy" id="545695"/>
    <lineage>
        <taxon>Bacteria</taxon>
        <taxon>Pseudomonadati</taxon>
        <taxon>Spirochaetota</taxon>
        <taxon>Spirochaetia</taxon>
        <taxon>Spirochaetales</taxon>
        <taxon>Breznakiellaceae</taxon>
        <taxon>Leadbettera</taxon>
    </lineage>
</organism>
<evidence type="ECO:0000313" key="6">
    <source>
        <dbReference type="Proteomes" id="UP000009222"/>
    </source>
</evidence>
<evidence type="ECO:0000313" key="5">
    <source>
        <dbReference type="EMBL" id="AEF83395.1"/>
    </source>
</evidence>
<evidence type="ECO:0000256" key="1">
    <source>
        <dbReference type="ARBA" id="ARBA00023015"/>
    </source>
</evidence>
<reference evidence="6" key="1">
    <citation type="submission" date="2009-12" db="EMBL/GenBank/DDBJ databases">
        <title>Complete sequence of Treponema azotonutricium strain ZAS-9.</title>
        <authorList>
            <person name="Tetu S.G."/>
            <person name="Matson E."/>
            <person name="Ren Q."/>
            <person name="Seshadri R."/>
            <person name="Elbourne L."/>
            <person name="Hassan K.A."/>
            <person name="Durkin A."/>
            <person name="Radune D."/>
            <person name="Mohamoud Y."/>
            <person name="Shay R."/>
            <person name="Jin S."/>
            <person name="Zhang X."/>
            <person name="Lucey K."/>
            <person name="Ballor N.R."/>
            <person name="Ottesen E."/>
            <person name="Rosenthal R."/>
            <person name="Allen A."/>
            <person name="Leadbetter J.R."/>
            <person name="Paulsen I.T."/>
        </authorList>
    </citation>
    <scope>NUCLEOTIDE SEQUENCE [LARGE SCALE GENOMIC DNA]</scope>
    <source>
        <strain evidence="6">ATCC BAA-888 / DSM 13862 / ZAS-9</strain>
    </source>
</reference>
<evidence type="ECO:0000256" key="3">
    <source>
        <dbReference type="ARBA" id="ARBA00023163"/>
    </source>
</evidence>
<proteinExistence type="predicted"/>
<dbReference type="Pfam" id="PF01381">
    <property type="entry name" value="HTH_3"/>
    <property type="match status" value="1"/>
</dbReference>
<dbReference type="RefSeq" id="WP_015710748.1">
    <property type="nucleotide sequence ID" value="NC_015577.1"/>
</dbReference>
<accession>F5Y6M4</accession>
<keyword evidence="1" id="KW-0805">Transcription regulation</keyword>
<dbReference type="PROSITE" id="PS50943">
    <property type="entry name" value="HTH_CROC1"/>
    <property type="match status" value="1"/>
</dbReference>